<comment type="similarity">
    <text evidence="1">Belongs to the AfsR/DnrI/RedD regulatory family.</text>
</comment>
<dbReference type="GO" id="GO:0000160">
    <property type="term" value="P:phosphorelay signal transduction system"/>
    <property type="evidence" value="ECO:0007669"/>
    <property type="project" value="InterPro"/>
</dbReference>
<dbReference type="SMART" id="SM01043">
    <property type="entry name" value="BTAD"/>
    <property type="match status" value="1"/>
</dbReference>
<comment type="caution">
    <text evidence="7">The sequence shown here is derived from an EMBL/GenBank/DDBJ whole genome shotgun (WGS) entry which is preliminary data.</text>
</comment>
<dbReference type="Gene3D" id="1.25.40.10">
    <property type="entry name" value="Tetratricopeptide repeat domain"/>
    <property type="match status" value="1"/>
</dbReference>
<protein>
    <submittedName>
        <fullName evidence="7">SARP family transcriptional regulator</fullName>
    </submittedName>
</protein>
<evidence type="ECO:0000256" key="2">
    <source>
        <dbReference type="ARBA" id="ARBA00023015"/>
    </source>
</evidence>
<dbReference type="EMBL" id="MEIA01000259">
    <property type="protein sequence ID" value="OJF11926.1"/>
    <property type="molecule type" value="Genomic_DNA"/>
</dbReference>
<dbReference type="InterPro" id="IPR005158">
    <property type="entry name" value="BTAD"/>
</dbReference>
<dbReference type="AlphaFoldDB" id="A0A1K0GI68"/>
<sequence length="790" mass="84449">MAAAHEGMDLRLLGPFRAWRDEAELPLGSARRAAVLAVLALHAGHAVSRQQLVTALWGDDPPASAIGNVYTYVSTLRRVLEPDRDRWSAGQLLTSGGGAYCLHVRPEHVDAFRFEGLREESRRHRAAGDRLAELTVLEAAQGLWHGEALSGLPGPYAEAQRLRLAELRLATAERHAALLIELGRNDQAVAALRALVGAYPLQETLHGMLMTALQATGRAAEALRVHDDLSRALREEAGTEPSAPLRAARRRLLTQDRPAALRPAAPRPAAPRPAVCPSAPAGDPVTLVGRDAELALLRCAVADVAAGHGGNIRVEGAPGLGKSALLTVALRAGVPPGCRTGWGAGDELARRMPLGVLLECMESAMSGDAPRELVRRLFMVAADAIDGPHPRTVERAVDLVRQAAASPLILVADDLQRADPTTLRVWSALHDLTGELPLLLVASARPGSPELLGIPADNVVTLAPLAPGEAAALVRAVAPGHREPPTLRRLLADAGGNPYYLRHLATSTRDGGDYRDAPSAELVAAVNAHLAAFGESTRHILRACAFLGGSCTLAEAASVTGRASAELARAVAPARAAGVLVDDPDTLAFRHHIVARVLHESTPAALRITLHRSFAEKIAELGGPPEKVVAQLLAGPVPLDAGVSRWLIRHIGQLAVRAPRAAVTMLRRVRSEFALDEATRLHLTAWLARMLYGQGENAVVDAGWVVARTTDLDLEAEMQWIIACSHDRHRDHSAAADVARAALSTRRYPELWLGRFRLLIDRLRPHLSGEPTAPELSRSELFGDYVPVTR</sequence>
<dbReference type="PANTHER" id="PTHR35807:SF1">
    <property type="entry name" value="TRANSCRIPTIONAL REGULATOR REDD"/>
    <property type="match status" value="1"/>
</dbReference>
<dbReference type="InterPro" id="IPR011990">
    <property type="entry name" value="TPR-like_helical_dom_sf"/>
</dbReference>
<evidence type="ECO:0000313" key="7">
    <source>
        <dbReference type="EMBL" id="OJF11926.1"/>
    </source>
</evidence>
<name>A0A1K0GI68_9ACTN</name>
<dbReference type="InterPro" id="IPR016032">
    <property type="entry name" value="Sig_transdc_resp-reg_C-effctor"/>
</dbReference>
<evidence type="ECO:0000313" key="8">
    <source>
        <dbReference type="Proteomes" id="UP000182486"/>
    </source>
</evidence>
<dbReference type="Pfam" id="PF03704">
    <property type="entry name" value="BTAD"/>
    <property type="match status" value="1"/>
</dbReference>
<keyword evidence="4" id="KW-0804">Transcription</keyword>
<evidence type="ECO:0000256" key="5">
    <source>
        <dbReference type="PROSITE-ProRule" id="PRU01091"/>
    </source>
</evidence>
<dbReference type="InterPro" id="IPR041664">
    <property type="entry name" value="AAA_16"/>
</dbReference>
<dbReference type="CDD" id="cd15831">
    <property type="entry name" value="BTAD"/>
    <property type="match status" value="1"/>
</dbReference>
<dbReference type="Pfam" id="PF00486">
    <property type="entry name" value="Trans_reg_C"/>
    <property type="match status" value="1"/>
</dbReference>
<feature type="DNA-binding region" description="OmpR/PhoB-type" evidence="5">
    <location>
        <begin position="1"/>
        <end position="104"/>
    </location>
</feature>
<dbReference type="InterPro" id="IPR027417">
    <property type="entry name" value="P-loop_NTPase"/>
</dbReference>
<evidence type="ECO:0000256" key="1">
    <source>
        <dbReference type="ARBA" id="ARBA00005820"/>
    </source>
</evidence>
<dbReference type="InterPro" id="IPR001867">
    <property type="entry name" value="OmpR/PhoB-type_DNA-bd"/>
</dbReference>
<dbReference type="CDD" id="cd00383">
    <property type="entry name" value="trans_reg_C"/>
    <property type="match status" value="1"/>
</dbReference>
<dbReference type="SUPFAM" id="SSF52540">
    <property type="entry name" value="P-loop containing nucleoside triphosphate hydrolases"/>
    <property type="match status" value="1"/>
</dbReference>
<dbReference type="GO" id="GO:0003677">
    <property type="term" value="F:DNA binding"/>
    <property type="evidence" value="ECO:0007669"/>
    <property type="project" value="UniProtKB-UniRule"/>
</dbReference>
<keyword evidence="8" id="KW-1185">Reference proteome</keyword>
<dbReference type="Proteomes" id="UP000182486">
    <property type="component" value="Unassembled WGS sequence"/>
</dbReference>
<keyword evidence="3 5" id="KW-0238">DNA-binding</keyword>
<evidence type="ECO:0000259" key="6">
    <source>
        <dbReference type="PROSITE" id="PS51755"/>
    </source>
</evidence>
<dbReference type="SUPFAM" id="SSF46894">
    <property type="entry name" value="C-terminal effector domain of the bipartite response regulators"/>
    <property type="match status" value="1"/>
</dbReference>
<dbReference type="SUPFAM" id="SSF48452">
    <property type="entry name" value="TPR-like"/>
    <property type="match status" value="1"/>
</dbReference>
<dbReference type="PANTHER" id="PTHR35807">
    <property type="entry name" value="TRANSCRIPTIONAL REGULATOR REDD-RELATED"/>
    <property type="match status" value="1"/>
</dbReference>
<dbReference type="SMART" id="SM00862">
    <property type="entry name" value="Trans_reg_C"/>
    <property type="match status" value="1"/>
</dbReference>
<feature type="domain" description="OmpR/PhoB-type" evidence="6">
    <location>
        <begin position="1"/>
        <end position="104"/>
    </location>
</feature>
<evidence type="ECO:0000256" key="4">
    <source>
        <dbReference type="ARBA" id="ARBA00023163"/>
    </source>
</evidence>
<dbReference type="InterPro" id="IPR051677">
    <property type="entry name" value="AfsR-DnrI-RedD_regulator"/>
</dbReference>
<dbReference type="InterPro" id="IPR036388">
    <property type="entry name" value="WH-like_DNA-bd_sf"/>
</dbReference>
<keyword evidence="2" id="KW-0805">Transcription regulation</keyword>
<organism evidence="7 8">
    <name type="scientific">Couchioplanes caeruleus subsp. caeruleus</name>
    <dbReference type="NCBI Taxonomy" id="56427"/>
    <lineage>
        <taxon>Bacteria</taxon>
        <taxon>Bacillati</taxon>
        <taxon>Actinomycetota</taxon>
        <taxon>Actinomycetes</taxon>
        <taxon>Micromonosporales</taxon>
        <taxon>Micromonosporaceae</taxon>
        <taxon>Couchioplanes</taxon>
    </lineage>
</organism>
<accession>A0A1K0GI68</accession>
<proteinExistence type="inferred from homology"/>
<dbReference type="Gene3D" id="1.10.10.10">
    <property type="entry name" value="Winged helix-like DNA-binding domain superfamily/Winged helix DNA-binding domain"/>
    <property type="match status" value="1"/>
</dbReference>
<dbReference type="GO" id="GO:0006355">
    <property type="term" value="P:regulation of DNA-templated transcription"/>
    <property type="evidence" value="ECO:0007669"/>
    <property type="project" value="InterPro"/>
</dbReference>
<dbReference type="PROSITE" id="PS51755">
    <property type="entry name" value="OMPR_PHOB"/>
    <property type="match status" value="1"/>
</dbReference>
<evidence type="ECO:0000256" key="3">
    <source>
        <dbReference type="ARBA" id="ARBA00023125"/>
    </source>
</evidence>
<gene>
    <name evidence="7" type="ORF">BG844_23485</name>
</gene>
<dbReference type="Pfam" id="PF13191">
    <property type="entry name" value="AAA_16"/>
    <property type="match status" value="1"/>
</dbReference>
<reference evidence="7 8" key="1">
    <citation type="submission" date="2016-09" db="EMBL/GenBank/DDBJ databases">
        <title>Couchioplanes caeruleus draft genome sequence.</title>
        <authorList>
            <person name="Sheehan J."/>
            <person name="Caffrey P."/>
        </authorList>
    </citation>
    <scope>NUCLEOTIDE SEQUENCE [LARGE SCALE GENOMIC DNA]</scope>
    <source>
        <strain evidence="7 8">DSM 43634</strain>
    </source>
</reference>